<evidence type="ECO:0000313" key="2">
    <source>
        <dbReference type="EMBL" id="GES99146.1"/>
    </source>
</evidence>
<keyword evidence="1" id="KW-0812">Transmembrane</keyword>
<evidence type="ECO:0000313" key="3">
    <source>
        <dbReference type="Proteomes" id="UP000615446"/>
    </source>
</evidence>
<feature type="transmembrane region" description="Helical" evidence="1">
    <location>
        <begin position="62"/>
        <end position="82"/>
    </location>
</feature>
<dbReference type="AlphaFoldDB" id="A0A8H3M7G7"/>
<proteinExistence type="predicted"/>
<dbReference type="EMBL" id="BLAL01000278">
    <property type="protein sequence ID" value="GES99146.1"/>
    <property type="molecule type" value="Genomic_DNA"/>
</dbReference>
<keyword evidence="1" id="KW-0472">Membrane</keyword>
<dbReference type="Proteomes" id="UP000615446">
    <property type="component" value="Unassembled WGS sequence"/>
</dbReference>
<comment type="caution">
    <text evidence="2">The sequence shown here is derived from an EMBL/GenBank/DDBJ whole genome shotgun (WGS) entry which is preliminary data.</text>
</comment>
<protein>
    <submittedName>
        <fullName evidence="2">Uncharacterized protein</fullName>
    </submittedName>
</protein>
<keyword evidence="1" id="KW-1133">Transmembrane helix</keyword>
<name>A0A8H3M7G7_9GLOM</name>
<evidence type="ECO:0000256" key="1">
    <source>
        <dbReference type="SAM" id="Phobius"/>
    </source>
</evidence>
<feature type="transmembrane region" description="Helical" evidence="1">
    <location>
        <begin position="172"/>
        <end position="190"/>
    </location>
</feature>
<accession>A0A8H3M7G7</accession>
<feature type="transmembrane region" description="Helical" evidence="1">
    <location>
        <begin position="9"/>
        <end position="28"/>
    </location>
</feature>
<reference evidence="2" key="1">
    <citation type="submission" date="2019-10" db="EMBL/GenBank/DDBJ databases">
        <title>Conservation and host-specific expression of non-tandemly repeated heterogenous ribosome RNA gene in arbuscular mycorrhizal fungi.</title>
        <authorList>
            <person name="Maeda T."/>
            <person name="Kobayashi Y."/>
            <person name="Nakagawa T."/>
            <person name="Ezawa T."/>
            <person name="Yamaguchi K."/>
            <person name="Bino T."/>
            <person name="Nishimoto Y."/>
            <person name="Shigenobu S."/>
            <person name="Kawaguchi M."/>
        </authorList>
    </citation>
    <scope>NUCLEOTIDE SEQUENCE</scope>
    <source>
        <strain evidence="2">HR1</strain>
    </source>
</reference>
<sequence>MAIIQRPDYPIYSLSLTAAVVYLIYKYIYDYDYEFLMDTLILEKFNEVIYFVKNCWNFNSDIFTLSTIFVSIIHTICIIWIVRYALISPIMVLGHTVYLFKELLKAYKRQDTSYRRKFFYFVSLLLYIIFLPLFLPLLLAVSIPVCVTGFYLEVVVFKLIDEIIELYKYNNGFWNVMDIFLIIIYTFLNIGYDNYFIYVVCRINLTFKYDTIYVVYRIFKNINVM</sequence>
<organism evidence="2 3">
    <name type="scientific">Rhizophagus clarus</name>
    <dbReference type="NCBI Taxonomy" id="94130"/>
    <lineage>
        <taxon>Eukaryota</taxon>
        <taxon>Fungi</taxon>
        <taxon>Fungi incertae sedis</taxon>
        <taxon>Mucoromycota</taxon>
        <taxon>Glomeromycotina</taxon>
        <taxon>Glomeromycetes</taxon>
        <taxon>Glomerales</taxon>
        <taxon>Glomeraceae</taxon>
        <taxon>Rhizophagus</taxon>
    </lineage>
</organism>
<gene>
    <name evidence="2" type="ORF">RCL2_002566200</name>
</gene>
<feature type="transmembrane region" description="Helical" evidence="1">
    <location>
        <begin position="118"/>
        <end position="135"/>
    </location>
</feature>